<keyword evidence="4" id="KW-0653">Protein transport</keyword>
<evidence type="ECO:0000256" key="6">
    <source>
        <dbReference type="ARBA" id="ARBA00023010"/>
    </source>
</evidence>
<dbReference type="PANTHER" id="PTHR30081:SF1">
    <property type="entry name" value="PROTEIN TRANSLOCASE SUBUNIT SECD"/>
    <property type="match status" value="1"/>
</dbReference>
<evidence type="ECO:0000259" key="8">
    <source>
        <dbReference type="Pfam" id="PF21760"/>
    </source>
</evidence>
<dbReference type="GO" id="GO:0015031">
    <property type="term" value="P:protein transport"/>
    <property type="evidence" value="ECO:0007669"/>
    <property type="project" value="UniProtKB-KW"/>
</dbReference>
<dbReference type="Gene3D" id="3.30.1360.200">
    <property type="match status" value="1"/>
</dbReference>
<accession>A0A2H0CW84</accession>
<dbReference type="PANTHER" id="PTHR30081">
    <property type="entry name" value="PROTEIN-EXPORT MEMBRANE PROTEIN SEC"/>
    <property type="match status" value="1"/>
</dbReference>
<dbReference type="Gene3D" id="3.30.70.3400">
    <property type="match status" value="1"/>
</dbReference>
<keyword evidence="6" id="KW-0811">Translocation</keyword>
<name>A0A2H0CW84_9BACT</name>
<keyword evidence="5" id="KW-1133">Transmembrane helix</keyword>
<sequence>MLKVRLAALFVFIASICVGYFVYASETGGFGSARFSFSFGLDISGGTHLVYEIDTSALPPADIADSVESLRDVIERRVNLFGVSEPVVQVETKGFGAPSEREHRLIVELPGVTDLAEAKKTIGETPVLDFRTEKEGAREMLLVEGETEADVQEFFSPTALTGRFLENARVEFDHVTGEPYVSLRFTKEGGEIFAELTRENIGKYIAIYLDGVPISVPVVRDEIPNGQAQISGGFTLEEAKMLVGRLN</sequence>
<proteinExistence type="predicted"/>
<evidence type="ECO:0000256" key="7">
    <source>
        <dbReference type="ARBA" id="ARBA00023136"/>
    </source>
</evidence>
<dbReference type="GO" id="GO:0005886">
    <property type="term" value="C:plasma membrane"/>
    <property type="evidence" value="ECO:0007669"/>
    <property type="project" value="TreeGrafter"/>
</dbReference>
<keyword evidence="1" id="KW-0813">Transport</keyword>
<dbReference type="Pfam" id="PF22599">
    <property type="entry name" value="SecDF_P1_head"/>
    <property type="match status" value="1"/>
</dbReference>
<dbReference type="EMBL" id="PCTL01000013">
    <property type="protein sequence ID" value="PIP73660.1"/>
    <property type="molecule type" value="Genomic_DNA"/>
</dbReference>
<evidence type="ECO:0000256" key="1">
    <source>
        <dbReference type="ARBA" id="ARBA00022448"/>
    </source>
</evidence>
<evidence type="ECO:0000256" key="2">
    <source>
        <dbReference type="ARBA" id="ARBA00022475"/>
    </source>
</evidence>
<comment type="caution">
    <text evidence="10">The sequence shown here is derived from an EMBL/GenBank/DDBJ whole genome shotgun (WGS) entry which is preliminary data.</text>
</comment>
<evidence type="ECO:0000256" key="3">
    <source>
        <dbReference type="ARBA" id="ARBA00022692"/>
    </source>
</evidence>
<keyword evidence="7" id="KW-0472">Membrane</keyword>
<evidence type="ECO:0000259" key="9">
    <source>
        <dbReference type="Pfam" id="PF22599"/>
    </source>
</evidence>
<organism evidence="10 11">
    <name type="scientific">Candidatus Lloydbacteria bacterium CG22_combo_CG10-13_8_21_14_all_47_15</name>
    <dbReference type="NCBI Taxonomy" id="1974635"/>
    <lineage>
        <taxon>Bacteria</taxon>
        <taxon>Candidatus Lloydiibacteriota</taxon>
    </lineage>
</organism>
<keyword evidence="2" id="KW-1003">Cell membrane</keyword>
<evidence type="ECO:0000313" key="10">
    <source>
        <dbReference type="EMBL" id="PIP73660.1"/>
    </source>
</evidence>
<evidence type="ECO:0000256" key="5">
    <source>
        <dbReference type="ARBA" id="ARBA00022989"/>
    </source>
</evidence>
<dbReference type="InterPro" id="IPR054384">
    <property type="entry name" value="SecDF_P1_head"/>
</dbReference>
<dbReference type="Proteomes" id="UP000230638">
    <property type="component" value="Unassembled WGS sequence"/>
</dbReference>
<dbReference type="Pfam" id="PF21760">
    <property type="entry name" value="SecD_1st"/>
    <property type="match status" value="1"/>
</dbReference>
<feature type="domain" description="SecDF P1 head subdomain" evidence="9">
    <location>
        <begin position="157"/>
        <end position="243"/>
    </location>
</feature>
<evidence type="ECO:0000313" key="11">
    <source>
        <dbReference type="Proteomes" id="UP000230638"/>
    </source>
</evidence>
<reference evidence="10 11" key="1">
    <citation type="submission" date="2017-09" db="EMBL/GenBank/DDBJ databases">
        <title>Depth-based differentiation of microbial function through sediment-hosted aquifers and enrichment of novel symbionts in the deep terrestrial subsurface.</title>
        <authorList>
            <person name="Probst A.J."/>
            <person name="Ladd B."/>
            <person name="Jarett J.K."/>
            <person name="Geller-Mcgrath D.E."/>
            <person name="Sieber C.M."/>
            <person name="Emerson J.B."/>
            <person name="Anantharaman K."/>
            <person name="Thomas B.C."/>
            <person name="Malmstrom R."/>
            <person name="Stieglmeier M."/>
            <person name="Klingl A."/>
            <person name="Woyke T."/>
            <person name="Ryan C.M."/>
            <person name="Banfield J.F."/>
        </authorList>
    </citation>
    <scope>NUCLEOTIDE SEQUENCE [LARGE SCALE GENOMIC DNA]</scope>
    <source>
        <strain evidence="10">CG22_combo_CG10-13_8_21_14_all_47_15</strain>
    </source>
</reference>
<gene>
    <name evidence="10" type="ORF">COW88_01195</name>
</gene>
<dbReference type="InterPro" id="IPR022813">
    <property type="entry name" value="SecD/SecF_arch_bac"/>
</dbReference>
<feature type="non-terminal residue" evidence="10">
    <location>
        <position position="247"/>
    </location>
</feature>
<dbReference type="InterPro" id="IPR048631">
    <property type="entry name" value="SecD_1st"/>
</dbReference>
<protein>
    <submittedName>
        <fullName evidence="10">Protein translocase subunit SecD</fullName>
    </submittedName>
</protein>
<feature type="domain" description="Protein translocase subunit SecDF P1" evidence="8">
    <location>
        <begin position="68"/>
        <end position="134"/>
    </location>
</feature>
<dbReference type="AlphaFoldDB" id="A0A2H0CW84"/>
<keyword evidence="3" id="KW-0812">Transmembrane</keyword>
<evidence type="ECO:0000256" key="4">
    <source>
        <dbReference type="ARBA" id="ARBA00022927"/>
    </source>
</evidence>